<evidence type="ECO:0000256" key="7">
    <source>
        <dbReference type="SAM" id="Phobius"/>
    </source>
</evidence>
<keyword evidence="4" id="KW-0325">Glycoprotein</keyword>
<protein>
    <submittedName>
        <fullName evidence="11">Uncharacterized protein</fullName>
    </submittedName>
</protein>
<evidence type="ECO:0000256" key="6">
    <source>
        <dbReference type="SAM" id="MobiDB-lite"/>
    </source>
</evidence>
<dbReference type="InterPro" id="IPR003961">
    <property type="entry name" value="FN3_dom"/>
</dbReference>
<dbReference type="InterPro" id="IPR036179">
    <property type="entry name" value="Ig-like_dom_sf"/>
</dbReference>
<feature type="domain" description="Ig-like" evidence="9">
    <location>
        <begin position="130"/>
        <end position="216"/>
    </location>
</feature>
<keyword evidence="12" id="KW-1185">Reference proteome</keyword>
<dbReference type="InterPro" id="IPR051275">
    <property type="entry name" value="Cell_adhesion_signaling"/>
</dbReference>
<dbReference type="Gene3D" id="2.60.40.10">
    <property type="entry name" value="Immunoglobulins"/>
    <property type="match status" value="6"/>
</dbReference>
<dbReference type="EnsemblMetazoa" id="XM_030977679">
    <property type="protein sequence ID" value="XP_030833539"/>
    <property type="gene ID" value="LOC593916"/>
</dbReference>
<dbReference type="PANTHER" id="PTHR11640">
    <property type="entry name" value="NEPHRIN"/>
    <property type="match status" value="1"/>
</dbReference>
<feature type="domain" description="Ig-like" evidence="9">
    <location>
        <begin position="438"/>
        <end position="528"/>
    </location>
</feature>
<evidence type="ECO:0000259" key="10">
    <source>
        <dbReference type="PROSITE" id="PS50853"/>
    </source>
</evidence>
<evidence type="ECO:0000313" key="11">
    <source>
        <dbReference type="EnsemblMetazoa" id="XP_030833539"/>
    </source>
</evidence>
<keyword evidence="2 7" id="KW-0472">Membrane</keyword>
<accession>A0A7M7NCJ8</accession>
<dbReference type="InParanoid" id="A0A7M7NCJ8"/>
<dbReference type="Pfam" id="PF13927">
    <property type="entry name" value="Ig_3"/>
    <property type="match status" value="2"/>
</dbReference>
<reference evidence="12" key="1">
    <citation type="submission" date="2015-02" db="EMBL/GenBank/DDBJ databases">
        <title>Genome sequencing for Strongylocentrotus purpuratus.</title>
        <authorList>
            <person name="Murali S."/>
            <person name="Liu Y."/>
            <person name="Vee V."/>
            <person name="English A."/>
            <person name="Wang M."/>
            <person name="Skinner E."/>
            <person name="Han Y."/>
            <person name="Muzny D.M."/>
            <person name="Worley K.C."/>
            <person name="Gibbs R.A."/>
        </authorList>
    </citation>
    <scope>NUCLEOTIDE SEQUENCE</scope>
</reference>
<sequence length="887" mass="99054">MSIRIFMIAAFLAKLGDALIVTPTTPYTKFEGESGFFYKCENPDLNGPQPAWDDSEGDPIYTISGGGSNRVYITETTSSTSCATPGTLCRFTRLHFRDVQIADSGLYACKANGHQTQTRNVYLYKIITFPLYDGNEEAQSLIYNTTATIYCSARPLDNGLDMFWQKDATSVGDTEKYNGNTFGQLTVKNVEVSDEGEYSCVAYYQDTPLSINKNIDVTVQVPPAWNGVPPRPRNVVINSDVTLVCAASGRPDPTVTWTDVTGGDRQEITDFPNVYELSSTGNRQLRIMNIQLPVSGNIIIIECRASNDPSGARVSTAITHTIQLTVLVPPSLTQQQVYTVDETAEGGNTRSFECANTDFRSQARLSFRRDGRTAMDELEIGPQPDDSRVVVTENSQTMALTLTISTIQREHEGIWTCYAESLAGDVWVDHMLLVEYKPIIDQSRTPSSTVSWEGRLTDLTCIFFGYPIPTVKWTRNNVELTALDVDFVPDLPPGSSTIQIMPENEDFGAYFCNGSNTKGFVNYRQELTKAERPSEPIGLRVTDETSSTISIQFSPPNSDGSLLIAGYTIEYRVFTDVQPTVLQYENTVSDDTTCRRLILPILTGVEQECINYCEDSQLFICCPVVDRNICLERPVDQGYTELHLRGLRAESIYEIRVAARNELGTGDYTQIVTTSTEPLSLPDPPNIISKRVSDRRDRYTLRWIHPYDDGGATVINYHVEYSQVESRDDYELTPRPVSVLVIGNSTALEINPLNQGKFYLIELRAETNLGYSDPAQILIETAGTFTFMTTPPTRPKNYGFWGLFNENTTVIIIVLIIVLIVAFVIITDVCCFCINDCGLLMFICVTCCGKTPPSTRQEIELGEQDYGPDSMKDWDSLDDEKHRFEVR</sequence>
<evidence type="ECO:0000256" key="4">
    <source>
        <dbReference type="ARBA" id="ARBA00023180"/>
    </source>
</evidence>
<keyword evidence="5" id="KW-0393">Immunoglobulin domain</keyword>
<dbReference type="PROSITE" id="PS50835">
    <property type="entry name" value="IG_LIKE"/>
    <property type="match status" value="4"/>
</dbReference>
<dbReference type="OMA" id="TCKGTIN"/>
<keyword evidence="7" id="KW-0812">Transmembrane</keyword>
<dbReference type="FunCoup" id="A0A7M7NCJ8">
    <property type="interactions" value="685"/>
</dbReference>
<evidence type="ECO:0000313" key="12">
    <source>
        <dbReference type="Proteomes" id="UP000007110"/>
    </source>
</evidence>
<keyword evidence="7" id="KW-1133">Transmembrane helix</keyword>
<dbReference type="PANTHER" id="PTHR11640:SF31">
    <property type="entry name" value="IRREGULAR CHIASM C-ROUGHEST PROTEIN-RELATED"/>
    <property type="match status" value="1"/>
</dbReference>
<dbReference type="InterPro" id="IPR036116">
    <property type="entry name" value="FN3_sf"/>
</dbReference>
<dbReference type="Pfam" id="PF00041">
    <property type="entry name" value="fn3"/>
    <property type="match status" value="1"/>
</dbReference>
<evidence type="ECO:0000256" key="5">
    <source>
        <dbReference type="ARBA" id="ARBA00023319"/>
    </source>
</evidence>
<comment type="subcellular location">
    <subcellularLocation>
        <location evidence="1">Membrane</location>
        <topology evidence="1">Single-pass type I membrane protein</topology>
    </subcellularLocation>
</comment>
<dbReference type="InterPro" id="IPR007110">
    <property type="entry name" value="Ig-like_dom"/>
</dbReference>
<evidence type="ECO:0000256" key="8">
    <source>
        <dbReference type="SAM" id="SignalP"/>
    </source>
</evidence>
<dbReference type="SMART" id="SM00408">
    <property type="entry name" value="IGc2"/>
    <property type="match status" value="3"/>
</dbReference>
<feature type="region of interest" description="Disordered" evidence="6">
    <location>
        <begin position="859"/>
        <end position="887"/>
    </location>
</feature>
<dbReference type="GeneID" id="593916"/>
<dbReference type="Pfam" id="PF00047">
    <property type="entry name" value="ig"/>
    <property type="match status" value="1"/>
</dbReference>
<keyword evidence="3" id="KW-1015">Disulfide bond</keyword>
<dbReference type="AlphaFoldDB" id="A0A7M7NCJ8"/>
<evidence type="ECO:0000256" key="1">
    <source>
        <dbReference type="ARBA" id="ARBA00004479"/>
    </source>
</evidence>
<dbReference type="CDD" id="cd00063">
    <property type="entry name" value="FN3"/>
    <property type="match status" value="2"/>
</dbReference>
<feature type="transmembrane region" description="Helical" evidence="7">
    <location>
        <begin position="810"/>
        <end position="834"/>
    </location>
</feature>
<reference evidence="11" key="2">
    <citation type="submission" date="2021-01" db="UniProtKB">
        <authorList>
            <consortium name="EnsemblMetazoa"/>
        </authorList>
    </citation>
    <scope>IDENTIFICATION</scope>
</reference>
<proteinExistence type="predicted"/>
<dbReference type="InterPro" id="IPR003598">
    <property type="entry name" value="Ig_sub2"/>
</dbReference>
<dbReference type="KEGG" id="spu:593916"/>
<dbReference type="SUPFAM" id="SSF48726">
    <property type="entry name" value="Immunoglobulin"/>
    <property type="match status" value="4"/>
</dbReference>
<feature type="domain" description="Fibronectin type-III" evidence="10">
    <location>
        <begin position="681"/>
        <end position="793"/>
    </location>
</feature>
<dbReference type="SUPFAM" id="SSF49265">
    <property type="entry name" value="Fibronectin type III"/>
    <property type="match status" value="1"/>
</dbReference>
<dbReference type="InterPro" id="IPR013151">
    <property type="entry name" value="Immunoglobulin_dom"/>
</dbReference>
<dbReference type="SMART" id="SM00409">
    <property type="entry name" value="IG"/>
    <property type="match status" value="5"/>
</dbReference>
<feature type="domain" description="Ig-like" evidence="9">
    <location>
        <begin position="330"/>
        <end position="421"/>
    </location>
</feature>
<dbReference type="Proteomes" id="UP000007110">
    <property type="component" value="Unassembled WGS sequence"/>
</dbReference>
<dbReference type="GO" id="GO:0043005">
    <property type="term" value="C:neuron projection"/>
    <property type="evidence" value="ECO:0000318"/>
    <property type="project" value="GO_Central"/>
</dbReference>
<dbReference type="PROSITE" id="PS50853">
    <property type="entry name" value="FN3"/>
    <property type="match status" value="2"/>
</dbReference>
<dbReference type="RefSeq" id="XP_030833539.1">
    <property type="nucleotide sequence ID" value="XM_030977679.1"/>
</dbReference>
<feature type="domain" description="Ig-like" evidence="9">
    <location>
        <begin position="223"/>
        <end position="319"/>
    </location>
</feature>
<feature type="domain" description="Fibronectin type-III" evidence="10">
    <location>
        <begin position="578"/>
        <end position="679"/>
    </location>
</feature>
<keyword evidence="8" id="KW-0732">Signal</keyword>
<feature type="compositionally biased region" description="Basic and acidic residues" evidence="6">
    <location>
        <begin position="870"/>
        <end position="887"/>
    </location>
</feature>
<dbReference type="GO" id="GO:0016020">
    <property type="term" value="C:membrane"/>
    <property type="evidence" value="ECO:0007669"/>
    <property type="project" value="UniProtKB-SubCell"/>
</dbReference>
<dbReference type="InterPro" id="IPR013783">
    <property type="entry name" value="Ig-like_fold"/>
</dbReference>
<evidence type="ECO:0000256" key="2">
    <source>
        <dbReference type="ARBA" id="ARBA00023136"/>
    </source>
</evidence>
<name>A0A7M7NCJ8_STRPU</name>
<dbReference type="OrthoDB" id="10056271at2759"/>
<feature type="signal peptide" evidence="8">
    <location>
        <begin position="1"/>
        <end position="18"/>
    </location>
</feature>
<evidence type="ECO:0000259" key="9">
    <source>
        <dbReference type="PROSITE" id="PS50835"/>
    </source>
</evidence>
<dbReference type="InterPro" id="IPR003599">
    <property type="entry name" value="Ig_sub"/>
</dbReference>
<dbReference type="SMART" id="SM00060">
    <property type="entry name" value="FN3"/>
    <property type="match status" value="2"/>
</dbReference>
<feature type="chain" id="PRO_5029475712" evidence="8">
    <location>
        <begin position="19"/>
        <end position="887"/>
    </location>
</feature>
<evidence type="ECO:0000256" key="3">
    <source>
        <dbReference type="ARBA" id="ARBA00023157"/>
    </source>
</evidence>
<organism evidence="11 12">
    <name type="scientific">Strongylocentrotus purpuratus</name>
    <name type="common">Purple sea urchin</name>
    <dbReference type="NCBI Taxonomy" id="7668"/>
    <lineage>
        <taxon>Eukaryota</taxon>
        <taxon>Metazoa</taxon>
        <taxon>Echinodermata</taxon>
        <taxon>Eleutherozoa</taxon>
        <taxon>Echinozoa</taxon>
        <taxon>Echinoidea</taxon>
        <taxon>Euechinoidea</taxon>
        <taxon>Echinacea</taxon>
        <taxon>Camarodonta</taxon>
        <taxon>Echinidea</taxon>
        <taxon>Strongylocentrotidae</taxon>
        <taxon>Strongylocentrotus</taxon>
    </lineage>
</organism>